<evidence type="ECO:0000256" key="1">
    <source>
        <dbReference type="ARBA" id="ARBA00004613"/>
    </source>
</evidence>
<evidence type="ECO:0000313" key="6">
    <source>
        <dbReference type="EMBL" id="KAG7400856.1"/>
    </source>
</evidence>
<accession>A0A8T1X508</accession>
<comment type="subcellular location">
    <subcellularLocation>
        <location evidence="1 5">Secreted</location>
    </subcellularLocation>
</comment>
<reference evidence="6" key="1">
    <citation type="submission" date="2021-02" db="EMBL/GenBank/DDBJ databases">
        <authorList>
            <person name="Palmer J.M."/>
        </authorList>
    </citation>
    <scope>NUCLEOTIDE SEQUENCE</scope>
    <source>
        <strain evidence="6">SCRP23</strain>
    </source>
</reference>
<keyword evidence="7" id="KW-1185">Reference proteome</keyword>
<organism evidence="6 7">
    <name type="scientific">Phytophthora boehmeriae</name>
    <dbReference type="NCBI Taxonomy" id="109152"/>
    <lineage>
        <taxon>Eukaryota</taxon>
        <taxon>Sar</taxon>
        <taxon>Stramenopiles</taxon>
        <taxon>Oomycota</taxon>
        <taxon>Peronosporomycetes</taxon>
        <taxon>Peronosporales</taxon>
        <taxon>Peronosporaceae</taxon>
        <taxon>Phytophthora</taxon>
    </lineage>
</organism>
<feature type="signal peptide" evidence="5">
    <location>
        <begin position="1"/>
        <end position="21"/>
    </location>
</feature>
<dbReference type="AlphaFoldDB" id="A0A8T1X508"/>
<comment type="function">
    <text evidence="5">Effector that suppresses plant defense responses during pathogen infection.</text>
</comment>
<dbReference type="Pfam" id="PF16810">
    <property type="entry name" value="RXLR"/>
    <property type="match status" value="1"/>
</dbReference>
<feature type="chain" id="PRO_5044998432" description="RxLR effector protein" evidence="5">
    <location>
        <begin position="22"/>
        <end position="195"/>
    </location>
</feature>
<keyword evidence="3 5" id="KW-0964">Secreted</keyword>
<dbReference type="InterPro" id="IPR031825">
    <property type="entry name" value="RXLR"/>
</dbReference>
<evidence type="ECO:0000256" key="2">
    <source>
        <dbReference type="ARBA" id="ARBA00010400"/>
    </source>
</evidence>
<keyword evidence="4 5" id="KW-0732">Signal</keyword>
<comment type="similarity">
    <text evidence="2 5">Belongs to the RxLR effector family.</text>
</comment>
<protein>
    <recommendedName>
        <fullName evidence="5">RxLR effector protein</fullName>
    </recommendedName>
</protein>
<sequence>MSRSYFLLLLIAAVGILLTSGEVLSSDKKTKAAAVAPFAPSHGVSSDIVAAKRSLRVEATTDDDIKDLNLLIFDDSKATSYNFNSSLASDEERAIDLKSISAKISAATQKFQKNPQVLKITAQVKSATDKLKANPQFIRLSQDIKAVTNKIKANPNVVEFTTQLKILQGKAMQHSAVKKVLNYMKDLRKATTAKQ</sequence>
<evidence type="ECO:0000256" key="5">
    <source>
        <dbReference type="RuleBase" id="RU367124"/>
    </source>
</evidence>
<evidence type="ECO:0000313" key="7">
    <source>
        <dbReference type="Proteomes" id="UP000693981"/>
    </source>
</evidence>
<name>A0A8T1X508_9STRA</name>
<evidence type="ECO:0000256" key="4">
    <source>
        <dbReference type="ARBA" id="ARBA00022729"/>
    </source>
</evidence>
<dbReference type="Proteomes" id="UP000693981">
    <property type="component" value="Unassembled WGS sequence"/>
</dbReference>
<proteinExistence type="inferred from homology"/>
<comment type="domain">
    <text evidence="5">The RxLR-dEER motif acts to carry the protein into the host cell cytoplasm through binding to cell surface phosphatidylinositol-3-phosphate.</text>
</comment>
<evidence type="ECO:0000256" key="3">
    <source>
        <dbReference type="ARBA" id="ARBA00022525"/>
    </source>
</evidence>
<comment type="caution">
    <text evidence="6">The sequence shown here is derived from an EMBL/GenBank/DDBJ whole genome shotgun (WGS) entry which is preliminary data.</text>
</comment>
<gene>
    <name evidence="6" type="ORF">PHYBOEH_004067</name>
</gene>
<dbReference type="EMBL" id="JAGDFL010000022">
    <property type="protein sequence ID" value="KAG7400856.1"/>
    <property type="molecule type" value="Genomic_DNA"/>
</dbReference>